<keyword evidence="1" id="KW-0378">Hydrolase</keyword>
<dbReference type="InterPro" id="IPR036890">
    <property type="entry name" value="HATPase_C_sf"/>
</dbReference>
<dbReference type="InterPro" id="IPR003594">
    <property type="entry name" value="HATPase_dom"/>
</dbReference>
<dbReference type="InterPro" id="IPR011006">
    <property type="entry name" value="CheY-like_superfamily"/>
</dbReference>
<evidence type="ECO:0000313" key="4">
    <source>
        <dbReference type="EMBL" id="MDU0114474.1"/>
    </source>
</evidence>
<protein>
    <submittedName>
        <fullName evidence="4">Fused response regulator/phosphatase</fullName>
    </submittedName>
</protein>
<name>A0ABU3R471_9GAMM</name>
<keyword evidence="2" id="KW-0597">Phosphoprotein</keyword>
<dbReference type="InterPro" id="IPR001789">
    <property type="entry name" value="Sig_transdc_resp-reg_receiver"/>
</dbReference>
<comment type="caution">
    <text evidence="4">The sequence shown here is derived from an EMBL/GenBank/DDBJ whole genome shotgun (WGS) entry which is preliminary data.</text>
</comment>
<dbReference type="RefSeq" id="WP_315948103.1">
    <property type="nucleotide sequence ID" value="NZ_JAWCUA010000010.1"/>
</dbReference>
<feature type="modified residue" description="4-aspartylphosphate" evidence="2">
    <location>
        <position position="55"/>
    </location>
</feature>
<dbReference type="Proteomes" id="UP001257914">
    <property type="component" value="Unassembled WGS sequence"/>
</dbReference>
<evidence type="ECO:0000259" key="3">
    <source>
        <dbReference type="PROSITE" id="PS50110"/>
    </source>
</evidence>
<dbReference type="SUPFAM" id="SSF55874">
    <property type="entry name" value="ATPase domain of HSP90 chaperone/DNA topoisomerase II/histidine kinase"/>
    <property type="match status" value="1"/>
</dbReference>
<dbReference type="SMART" id="SM00448">
    <property type="entry name" value="REC"/>
    <property type="match status" value="1"/>
</dbReference>
<dbReference type="Pfam" id="PF00072">
    <property type="entry name" value="Response_reg"/>
    <property type="match status" value="1"/>
</dbReference>
<dbReference type="Gene3D" id="3.40.50.2300">
    <property type="match status" value="1"/>
</dbReference>
<dbReference type="Pfam" id="PF07228">
    <property type="entry name" value="SpoIIE"/>
    <property type="match status" value="1"/>
</dbReference>
<dbReference type="InterPro" id="IPR001932">
    <property type="entry name" value="PPM-type_phosphatase-like_dom"/>
</dbReference>
<evidence type="ECO:0000256" key="2">
    <source>
        <dbReference type="PROSITE-ProRule" id="PRU00169"/>
    </source>
</evidence>
<dbReference type="PROSITE" id="PS50110">
    <property type="entry name" value="RESPONSE_REGULATORY"/>
    <property type="match status" value="1"/>
</dbReference>
<dbReference type="Gene3D" id="3.30.565.10">
    <property type="entry name" value="Histidine kinase-like ATPase, C-terminal domain"/>
    <property type="match status" value="1"/>
</dbReference>
<dbReference type="InterPro" id="IPR036457">
    <property type="entry name" value="PPM-type-like_dom_sf"/>
</dbReference>
<dbReference type="InterPro" id="IPR052016">
    <property type="entry name" value="Bact_Sigma-Reg"/>
</dbReference>
<dbReference type="Gene3D" id="3.60.40.10">
    <property type="entry name" value="PPM-type phosphatase domain"/>
    <property type="match status" value="1"/>
</dbReference>
<organism evidence="4 5">
    <name type="scientific">Psychrosphaera aquimarina</name>
    <dbReference type="NCBI Taxonomy" id="2044854"/>
    <lineage>
        <taxon>Bacteria</taxon>
        <taxon>Pseudomonadati</taxon>
        <taxon>Pseudomonadota</taxon>
        <taxon>Gammaproteobacteria</taxon>
        <taxon>Alteromonadales</taxon>
        <taxon>Pseudoalteromonadaceae</taxon>
        <taxon>Psychrosphaera</taxon>
    </lineage>
</organism>
<dbReference type="SUPFAM" id="SSF81606">
    <property type="entry name" value="PP2C-like"/>
    <property type="match status" value="1"/>
</dbReference>
<dbReference type="EMBL" id="JAWCUA010000010">
    <property type="protein sequence ID" value="MDU0114474.1"/>
    <property type="molecule type" value="Genomic_DNA"/>
</dbReference>
<feature type="domain" description="Response regulatory" evidence="3">
    <location>
        <begin position="6"/>
        <end position="122"/>
    </location>
</feature>
<reference evidence="4 5" key="1">
    <citation type="submission" date="2023-10" db="EMBL/GenBank/DDBJ databases">
        <title>Psychrosphaera aquimaarina strain SW33 isolated from seawater.</title>
        <authorList>
            <person name="Bayburt H."/>
            <person name="Kim J.M."/>
            <person name="Choi B.J."/>
            <person name="Jeon C.O."/>
        </authorList>
    </citation>
    <scope>NUCLEOTIDE SEQUENCE [LARGE SCALE GENOMIC DNA]</scope>
    <source>
        <strain evidence="4 5">KCTC 52743</strain>
    </source>
</reference>
<dbReference type="PANTHER" id="PTHR43156">
    <property type="entry name" value="STAGE II SPORULATION PROTEIN E-RELATED"/>
    <property type="match status" value="1"/>
</dbReference>
<accession>A0ABU3R471</accession>
<sequence length="557" mass="62788">MKTHLKVLVVDDQEINRKLLHHMLNHDGFDVVLASDGLQAIELYKTEHPDLVLLDVVMPNLDGYETAPILKELAGEVYLPIIFITALEDQDSLSRCLDVGGDDFLSKPFDRVILQAKIKAHSRIRDLSQKTFEQKKELDFYRLKTEREHQIVEHIFDRALEGNYQVPHLLEYHLSPASMFNGDLMLVALGPTGNLYIMMGDFTGHGLAAAIGTLPVSRAFYSMVQKGLAVGDIAIEVNEILLKLLPDDMFCAASIIELHNNGKSLSVWAGGTPDMYLVNDKNGQLMTIHSQHMALGILDNQEFDSDLLNFSVHKHQRLIMFTDGVVEITDENEQMFGYERLTNLLTSPDYCELPLIIEELYDFSAGVEQDDDISILSLRCAEVNSNLEQIENSYSNLPHQFNLVLNANSIKTSDPVLEVIDMITHIKGAEEHRSTLFLILSEAYNNALEHGLLDLSSSIKDSEDGFVDYYLQRDYKLNELNSGSITIDVKYSPQETMLYLTITDSGKGFDVTRESSDLDNYEKHGRGFLILNELAASVQYNDKGNQMKIAYQLNVSD</sequence>
<dbReference type="Pfam" id="PF13581">
    <property type="entry name" value="HATPase_c_2"/>
    <property type="match status" value="1"/>
</dbReference>
<evidence type="ECO:0000256" key="1">
    <source>
        <dbReference type="ARBA" id="ARBA00022801"/>
    </source>
</evidence>
<dbReference type="SUPFAM" id="SSF52172">
    <property type="entry name" value="CheY-like"/>
    <property type="match status" value="1"/>
</dbReference>
<evidence type="ECO:0000313" key="5">
    <source>
        <dbReference type="Proteomes" id="UP001257914"/>
    </source>
</evidence>
<gene>
    <name evidence="4" type="ORF">RT723_16045</name>
</gene>
<dbReference type="PANTHER" id="PTHR43156:SF2">
    <property type="entry name" value="STAGE II SPORULATION PROTEIN E"/>
    <property type="match status" value="1"/>
</dbReference>
<dbReference type="SMART" id="SM00331">
    <property type="entry name" value="PP2C_SIG"/>
    <property type="match status" value="1"/>
</dbReference>
<keyword evidence="5" id="KW-1185">Reference proteome</keyword>
<dbReference type="CDD" id="cd16936">
    <property type="entry name" value="HATPase_RsbW-like"/>
    <property type="match status" value="1"/>
</dbReference>
<proteinExistence type="predicted"/>